<dbReference type="InterPro" id="IPR006157">
    <property type="entry name" value="FolB_dom"/>
</dbReference>
<dbReference type="eggNOG" id="COG1539">
    <property type="taxonomic scope" value="Bacteria"/>
</dbReference>
<dbReference type="Pfam" id="PF02152">
    <property type="entry name" value="FolB"/>
    <property type="match status" value="1"/>
</dbReference>
<dbReference type="InterPro" id="IPR043133">
    <property type="entry name" value="GTP-CH-I_C/QueF"/>
</dbReference>
<evidence type="ECO:0000313" key="8">
    <source>
        <dbReference type="EMBL" id="AGA64802.1"/>
    </source>
</evidence>
<comment type="function">
    <text evidence="6">Catalyzes the conversion of 7,8-dihydroneopterin to 6-hydroxymethyl-7,8-dihydropterin.</text>
</comment>
<dbReference type="SUPFAM" id="SSF55620">
    <property type="entry name" value="Tetrahydrobiopterin biosynthesis enzymes-like"/>
    <property type="match status" value="1"/>
</dbReference>
<feature type="domain" description="Dihydroneopterin aldolase/epimerase" evidence="7">
    <location>
        <begin position="7"/>
        <end position="120"/>
    </location>
</feature>
<dbReference type="HOGENOM" id="CLU_112632_1_4_5"/>
<dbReference type="GO" id="GO:0046654">
    <property type="term" value="P:tetrahydrofolate biosynthetic process"/>
    <property type="evidence" value="ECO:0007669"/>
    <property type="project" value="UniProtKB-UniRule"/>
</dbReference>
<comment type="similarity">
    <text evidence="3 6">Belongs to the DHNA family.</text>
</comment>
<comment type="pathway">
    <text evidence="2 6">Cofactor biosynthesis; tetrahydrofolate biosynthesis; 2-amino-4-hydroxy-6-hydroxymethyl-7,8-dihydropteridine diphosphate from 7,8-dihydroneopterin triphosphate: step 3/4.</text>
</comment>
<proteinExistence type="inferred from homology"/>
<dbReference type="Proteomes" id="UP000010799">
    <property type="component" value="Chromosome"/>
</dbReference>
<gene>
    <name evidence="8" type="ordered locus">B488_08100</name>
</gene>
<protein>
    <recommendedName>
        <fullName evidence="6">7,8-dihydroneopterin aldolase</fullName>
        <ecNumber evidence="6">4.1.2.25</ecNumber>
    </recommendedName>
</protein>
<dbReference type="SMART" id="SM00905">
    <property type="entry name" value="FolB"/>
    <property type="match status" value="1"/>
</dbReference>
<dbReference type="RefSeq" id="WP_015273229.1">
    <property type="nucleotide sequence ID" value="NC_019907.1"/>
</dbReference>
<dbReference type="EC" id="4.1.2.25" evidence="6"/>
<accession>L0EV12</accession>
<evidence type="ECO:0000259" key="7">
    <source>
        <dbReference type="SMART" id="SM00905"/>
    </source>
</evidence>
<evidence type="ECO:0000256" key="5">
    <source>
        <dbReference type="ARBA" id="ARBA00023239"/>
    </source>
</evidence>
<name>L0EV12_LIBCB</name>
<dbReference type="SMR" id="L0EV12"/>
<dbReference type="PATRIC" id="fig|1215343.11.peg.834"/>
<evidence type="ECO:0000256" key="1">
    <source>
        <dbReference type="ARBA" id="ARBA00001353"/>
    </source>
</evidence>
<evidence type="ECO:0000313" key="9">
    <source>
        <dbReference type="Proteomes" id="UP000010799"/>
    </source>
</evidence>
<dbReference type="NCBIfam" id="TIGR00525">
    <property type="entry name" value="folB"/>
    <property type="match status" value="1"/>
</dbReference>
<dbReference type="GO" id="GO:0005737">
    <property type="term" value="C:cytoplasm"/>
    <property type="evidence" value="ECO:0007669"/>
    <property type="project" value="TreeGrafter"/>
</dbReference>
<dbReference type="STRING" id="1215343.B488_08100"/>
<dbReference type="PANTHER" id="PTHR42844:SF1">
    <property type="entry name" value="DIHYDRONEOPTERIN ALDOLASE 1-RELATED"/>
    <property type="match status" value="1"/>
</dbReference>
<dbReference type="NCBIfam" id="TIGR00526">
    <property type="entry name" value="folB_dom"/>
    <property type="match status" value="1"/>
</dbReference>
<dbReference type="UniPathway" id="UPA00077">
    <property type="reaction ID" value="UER00154"/>
</dbReference>
<evidence type="ECO:0000256" key="4">
    <source>
        <dbReference type="ARBA" id="ARBA00022909"/>
    </source>
</evidence>
<keyword evidence="5 6" id="KW-0456">Lyase</keyword>
<dbReference type="GO" id="GO:0046656">
    <property type="term" value="P:folic acid biosynthetic process"/>
    <property type="evidence" value="ECO:0007669"/>
    <property type="project" value="UniProtKB-UniRule"/>
</dbReference>
<reference evidence="8 9" key="1">
    <citation type="journal article" date="2012" name="Stand. Genomic Sci.">
        <title>Complete genome sequence of Liberibacter crescens BT-1.</title>
        <authorList>
            <person name="Leonard M.T."/>
            <person name="Fagen J.R."/>
            <person name="Davis-Richardson A.G."/>
            <person name="Davis M.J."/>
            <person name="Triplett E.W."/>
        </authorList>
    </citation>
    <scope>NUCLEOTIDE SEQUENCE [LARGE SCALE GENOMIC DNA]</scope>
    <source>
        <strain evidence="8 9">BT-1</strain>
    </source>
</reference>
<dbReference type="AlphaFoldDB" id="L0EV12"/>
<organism evidence="8 9">
    <name type="scientific">Liberibacter crescens (strain BT-1)</name>
    <dbReference type="NCBI Taxonomy" id="1215343"/>
    <lineage>
        <taxon>Bacteria</taxon>
        <taxon>Pseudomonadati</taxon>
        <taxon>Pseudomonadota</taxon>
        <taxon>Alphaproteobacteria</taxon>
        <taxon>Hyphomicrobiales</taxon>
        <taxon>Rhizobiaceae</taxon>
        <taxon>Liberibacter</taxon>
    </lineage>
</organism>
<keyword evidence="4 6" id="KW-0289">Folate biosynthesis</keyword>
<dbReference type="GO" id="GO:0004150">
    <property type="term" value="F:dihydroneopterin aldolase activity"/>
    <property type="evidence" value="ECO:0007669"/>
    <property type="project" value="UniProtKB-UniRule"/>
</dbReference>
<evidence type="ECO:0000256" key="6">
    <source>
        <dbReference type="RuleBase" id="RU362079"/>
    </source>
</evidence>
<dbReference type="EMBL" id="CP003789">
    <property type="protein sequence ID" value="AGA64802.1"/>
    <property type="molecule type" value="Genomic_DNA"/>
</dbReference>
<dbReference type="InterPro" id="IPR006156">
    <property type="entry name" value="Dihydroneopterin_aldolase"/>
</dbReference>
<keyword evidence="9" id="KW-1185">Reference proteome</keyword>
<dbReference type="Gene3D" id="3.30.1130.10">
    <property type="match status" value="1"/>
</dbReference>
<evidence type="ECO:0000256" key="2">
    <source>
        <dbReference type="ARBA" id="ARBA00005013"/>
    </source>
</evidence>
<evidence type="ECO:0000256" key="3">
    <source>
        <dbReference type="ARBA" id="ARBA00005708"/>
    </source>
</evidence>
<comment type="catalytic activity">
    <reaction evidence="1 6">
        <text>7,8-dihydroneopterin = 6-hydroxymethyl-7,8-dihydropterin + glycolaldehyde</text>
        <dbReference type="Rhea" id="RHEA:10540"/>
        <dbReference type="ChEBI" id="CHEBI:17001"/>
        <dbReference type="ChEBI" id="CHEBI:17071"/>
        <dbReference type="ChEBI" id="CHEBI:44841"/>
        <dbReference type="EC" id="4.1.2.25"/>
    </reaction>
</comment>
<dbReference type="KEGG" id="lcc:B488_08100"/>
<dbReference type="PANTHER" id="PTHR42844">
    <property type="entry name" value="DIHYDRONEOPTERIN ALDOLASE 1-RELATED"/>
    <property type="match status" value="1"/>
</dbReference>
<sequence>MNNIYTLYLKNCTFFANHGAYEVEKRRGQPFFIDVEIDIAFYSGLQNDSLEDTIDYDHVYQIVEKVVTTTRRNLIEVLAMDIINALHHHFKQITRAKIVIRKPKAALQGIIDYVEARVEQSY</sequence>